<accession>A0A484X3D8</accession>
<protein>
    <submittedName>
        <fullName evidence="1">Amino acid adenylation domain-containing protein</fullName>
        <ecNumber evidence="1">2.7.7.-</ecNumber>
    </submittedName>
</protein>
<organism evidence="1 2">
    <name type="scientific">Enterobacter cancerogenus</name>
    <dbReference type="NCBI Taxonomy" id="69218"/>
    <lineage>
        <taxon>Bacteria</taxon>
        <taxon>Pseudomonadati</taxon>
        <taxon>Pseudomonadota</taxon>
        <taxon>Gammaproteobacteria</taxon>
        <taxon>Enterobacterales</taxon>
        <taxon>Enterobacteriaceae</taxon>
        <taxon>Enterobacter</taxon>
        <taxon>Enterobacter cloacae complex</taxon>
    </lineage>
</organism>
<dbReference type="Gene3D" id="3.40.50.1820">
    <property type="entry name" value="alpha/beta hydrolase"/>
    <property type="match status" value="1"/>
</dbReference>
<dbReference type="AlphaFoldDB" id="A0A484X3D8"/>
<dbReference type="SUPFAM" id="SSF53474">
    <property type="entry name" value="alpha/beta-Hydrolases"/>
    <property type="match status" value="1"/>
</dbReference>
<sequence length="72" mass="8028">MRWRLLTTAHSSRFDGKATLFVAERTRTMDPQVAWAPWVGELEVYSQDCAHVDIISPQAFEGIGPVLKGILG</sequence>
<dbReference type="GO" id="GO:0016779">
    <property type="term" value="F:nucleotidyltransferase activity"/>
    <property type="evidence" value="ECO:0007669"/>
    <property type="project" value="UniProtKB-KW"/>
</dbReference>
<dbReference type="EC" id="2.7.7.-" evidence="1"/>
<keyword evidence="1" id="KW-0808">Transferase</keyword>
<evidence type="ECO:0000313" key="1">
    <source>
        <dbReference type="EMBL" id="VFS16945.1"/>
    </source>
</evidence>
<dbReference type="Proteomes" id="UP000351155">
    <property type="component" value="Unassembled WGS sequence"/>
</dbReference>
<name>A0A484X3D8_9ENTR</name>
<evidence type="ECO:0000313" key="2">
    <source>
        <dbReference type="Proteomes" id="UP000351155"/>
    </source>
</evidence>
<gene>
    <name evidence="1" type="primary">entF_1</name>
    <name evidence="1" type="ORF">NCTC12126_01593</name>
</gene>
<dbReference type="EMBL" id="CAADIW010000007">
    <property type="protein sequence ID" value="VFS16945.1"/>
    <property type="molecule type" value="Genomic_DNA"/>
</dbReference>
<reference evidence="1 2" key="1">
    <citation type="submission" date="2019-03" db="EMBL/GenBank/DDBJ databases">
        <authorList>
            <consortium name="Pathogen Informatics"/>
        </authorList>
    </citation>
    <scope>NUCLEOTIDE SEQUENCE [LARGE SCALE GENOMIC DNA]</scope>
    <source>
        <strain evidence="1 2">NCTC12126</strain>
    </source>
</reference>
<dbReference type="InterPro" id="IPR029058">
    <property type="entry name" value="AB_hydrolase_fold"/>
</dbReference>
<proteinExistence type="predicted"/>
<keyword evidence="1" id="KW-0548">Nucleotidyltransferase</keyword>